<feature type="non-terminal residue" evidence="1">
    <location>
        <position position="45"/>
    </location>
</feature>
<accession>A0A5J4PGD5</accession>
<dbReference type="EMBL" id="SNRW01050785">
    <property type="protein sequence ID" value="KAA6308555.1"/>
    <property type="molecule type" value="Genomic_DNA"/>
</dbReference>
<organism evidence="1 2">
    <name type="scientific">Streblomastix strix</name>
    <dbReference type="NCBI Taxonomy" id="222440"/>
    <lineage>
        <taxon>Eukaryota</taxon>
        <taxon>Metamonada</taxon>
        <taxon>Preaxostyla</taxon>
        <taxon>Oxymonadida</taxon>
        <taxon>Streblomastigidae</taxon>
        <taxon>Streblomastix</taxon>
    </lineage>
</organism>
<reference evidence="1 2" key="1">
    <citation type="submission" date="2019-03" db="EMBL/GenBank/DDBJ databases">
        <title>Single cell metagenomics reveals metabolic interactions within the superorganism composed of flagellate Streblomastix strix and complex community of Bacteroidetes bacteria on its surface.</title>
        <authorList>
            <person name="Treitli S.C."/>
            <person name="Kolisko M."/>
            <person name="Husnik F."/>
            <person name="Keeling P."/>
            <person name="Hampl V."/>
        </authorList>
    </citation>
    <scope>NUCLEOTIDE SEQUENCE [LARGE SCALE GENOMIC DNA]</scope>
    <source>
        <strain evidence="1">ST1C</strain>
    </source>
</reference>
<sequence>MGVLIGDLNNTKSISVTHKKSQMILQFIDAENLFGPRELLVLNQF</sequence>
<comment type="caution">
    <text evidence="1">The sequence shown here is derived from an EMBL/GenBank/DDBJ whole genome shotgun (WGS) entry which is preliminary data.</text>
</comment>
<dbReference type="AlphaFoldDB" id="A0A5J4PGD5"/>
<proteinExistence type="predicted"/>
<evidence type="ECO:0000313" key="2">
    <source>
        <dbReference type="Proteomes" id="UP000324800"/>
    </source>
</evidence>
<dbReference type="Proteomes" id="UP000324800">
    <property type="component" value="Unassembled WGS sequence"/>
</dbReference>
<evidence type="ECO:0000313" key="1">
    <source>
        <dbReference type="EMBL" id="KAA6308555.1"/>
    </source>
</evidence>
<name>A0A5J4PGD5_9EUKA</name>
<gene>
    <name evidence="1" type="ORF">EZS28_056667</name>
</gene>
<protein>
    <submittedName>
        <fullName evidence="1">Uncharacterized protein</fullName>
    </submittedName>
</protein>